<reference evidence="5 6" key="1">
    <citation type="submission" date="2015-04" db="EMBL/GenBank/DDBJ databases">
        <authorList>
            <person name="Syromyatnikov M.Y."/>
            <person name="Popov V.N."/>
        </authorList>
    </citation>
    <scope>NUCLEOTIDE SEQUENCE [LARGE SCALE GENOMIC DNA]</scope>
</reference>
<evidence type="ECO:0000256" key="2">
    <source>
        <dbReference type="ARBA" id="ARBA00023242"/>
    </source>
</evidence>
<proteinExistence type="predicted"/>
<dbReference type="Gene3D" id="2.40.50.40">
    <property type="match status" value="1"/>
</dbReference>
<keyword evidence="2" id="KW-0539">Nucleus</keyword>
<sequence>MYKKKLAMDQANGDAPEPTDHKEAHGSNDDSHQESSKENGDKSQKKKTTKKRKNGILKVTRKKIKKSDKTAPGPDEDGEYEVEAIVDHKTEKGKTVYRVRWKGYSSAQDTWETAANLTCKDLLKKYKKQIKKEKADVYAFLGKNRVPRSVLARLEKLNNEESSAPKTKRKPPSERGTHNSGGLRGRTKGELKVLNLSI</sequence>
<dbReference type="GO" id="GO:0005634">
    <property type="term" value="C:nucleus"/>
    <property type="evidence" value="ECO:0007669"/>
    <property type="project" value="UniProtKB-SubCell"/>
</dbReference>
<dbReference type="GO" id="GO:0005694">
    <property type="term" value="C:chromosome"/>
    <property type="evidence" value="ECO:0007669"/>
    <property type="project" value="UniProtKB-ARBA"/>
</dbReference>
<dbReference type="PROSITE" id="PS50013">
    <property type="entry name" value="CHROMO_2"/>
    <property type="match status" value="1"/>
</dbReference>
<dbReference type="OrthoDB" id="5376140at2759"/>
<dbReference type="InterPro" id="IPR023779">
    <property type="entry name" value="Chromodomain_CS"/>
</dbReference>
<accession>A0A1J1J3F5</accession>
<organism evidence="5 6">
    <name type="scientific">Clunio marinus</name>
    <dbReference type="NCBI Taxonomy" id="568069"/>
    <lineage>
        <taxon>Eukaryota</taxon>
        <taxon>Metazoa</taxon>
        <taxon>Ecdysozoa</taxon>
        <taxon>Arthropoda</taxon>
        <taxon>Hexapoda</taxon>
        <taxon>Insecta</taxon>
        <taxon>Pterygota</taxon>
        <taxon>Neoptera</taxon>
        <taxon>Endopterygota</taxon>
        <taxon>Diptera</taxon>
        <taxon>Nematocera</taxon>
        <taxon>Chironomoidea</taxon>
        <taxon>Chironomidae</taxon>
        <taxon>Clunio</taxon>
    </lineage>
</organism>
<dbReference type="SMART" id="SM00298">
    <property type="entry name" value="CHROMO"/>
    <property type="match status" value="1"/>
</dbReference>
<protein>
    <submittedName>
        <fullName evidence="5">CLUMA_CG018037, isoform A</fullName>
    </submittedName>
</protein>
<dbReference type="Proteomes" id="UP000183832">
    <property type="component" value="Unassembled WGS sequence"/>
</dbReference>
<keyword evidence="6" id="KW-1185">Reference proteome</keyword>
<dbReference type="InterPro" id="IPR016197">
    <property type="entry name" value="Chromo-like_dom_sf"/>
</dbReference>
<dbReference type="SUPFAM" id="SSF54160">
    <property type="entry name" value="Chromo domain-like"/>
    <property type="match status" value="1"/>
</dbReference>
<gene>
    <name evidence="5" type="ORF">CLUMA_CG018037</name>
</gene>
<evidence type="ECO:0000313" key="6">
    <source>
        <dbReference type="Proteomes" id="UP000183832"/>
    </source>
</evidence>
<evidence type="ECO:0000256" key="1">
    <source>
        <dbReference type="ARBA" id="ARBA00004123"/>
    </source>
</evidence>
<dbReference type="AlphaFoldDB" id="A0A1J1J3F5"/>
<feature type="region of interest" description="Disordered" evidence="3">
    <location>
        <begin position="1"/>
        <end position="81"/>
    </location>
</feature>
<dbReference type="EMBL" id="CVRI01000064">
    <property type="protein sequence ID" value="CRL05409.1"/>
    <property type="molecule type" value="Genomic_DNA"/>
</dbReference>
<evidence type="ECO:0000256" key="3">
    <source>
        <dbReference type="SAM" id="MobiDB-lite"/>
    </source>
</evidence>
<dbReference type="PROSITE" id="PS00598">
    <property type="entry name" value="CHROMO_1"/>
    <property type="match status" value="1"/>
</dbReference>
<dbReference type="PANTHER" id="PTHR22812">
    <property type="entry name" value="CHROMOBOX PROTEIN"/>
    <property type="match status" value="1"/>
</dbReference>
<dbReference type="CDD" id="cd00024">
    <property type="entry name" value="CD_CSD"/>
    <property type="match status" value="1"/>
</dbReference>
<dbReference type="InterPro" id="IPR000953">
    <property type="entry name" value="Chromo/chromo_shadow_dom"/>
</dbReference>
<dbReference type="InterPro" id="IPR051219">
    <property type="entry name" value="Heterochromatin_chromo-domain"/>
</dbReference>
<feature type="domain" description="Chromo" evidence="4">
    <location>
        <begin position="80"/>
        <end position="138"/>
    </location>
</feature>
<comment type="subcellular location">
    <subcellularLocation>
        <location evidence="1">Nucleus</location>
    </subcellularLocation>
</comment>
<feature type="compositionally biased region" description="Basic residues" evidence="3">
    <location>
        <begin position="44"/>
        <end position="66"/>
    </location>
</feature>
<dbReference type="Pfam" id="PF00385">
    <property type="entry name" value="Chromo"/>
    <property type="match status" value="1"/>
</dbReference>
<feature type="compositionally biased region" description="Basic and acidic residues" evidence="3">
    <location>
        <begin position="18"/>
        <end position="43"/>
    </location>
</feature>
<dbReference type="STRING" id="568069.A0A1J1J3F5"/>
<dbReference type="InterPro" id="IPR023780">
    <property type="entry name" value="Chromo_domain"/>
</dbReference>
<feature type="region of interest" description="Disordered" evidence="3">
    <location>
        <begin position="155"/>
        <end position="198"/>
    </location>
</feature>
<name>A0A1J1J3F5_9DIPT</name>
<evidence type="ECO:0000313" key="5">
    <source>
        <dbReference type="EMBL" id="CRL05409.1"/>
    </source>
</evidence>
<evidence type="ECO:0000259" key="4">
    <source>
        <dbReference type="PROSITE" id="PS50013"/>
    </source>
</evidence>